<sequence>MKPRLHSQAIGYVLALALLLSGCQQQGTTDKEELQIEGKTITVMDNREIASYEKTETHALVRLNDVRGMDWLSENELLIDKENRDFKPEQIEGSEWYPHNIYVHSLSSAVQTPLIPANENQGYAQASPDRTKIFYKTFSLQSNTGQGHILDIPSGRITTYTDIDAMTIDNGRWVDNDSIVYGTIDGKLYLADSARSSARMLVDTKIPFANNIAYLDDQVIYSSLKGDLMSNSLIDDPAAFKIDNVVWMVPSPDEQRLAIVRKISSGEAELIITDMQGNVLQAIAQDTQIYGTAWSPDGNKLAYAGITSNGTVRGVYVADASTGLSSPLSLDIKFIADPLRWNPTGNRLMVSATQTDEQRNRNRFITYLVRIS</sequence>
<gene>
    <name evidence="1" type="ORF">FPL14_06225</name>
</gene>
<evidence type="ECO:0000313" key="1">
    <source>
        <dbReference type="EMBL" id="QMV40849.1"/>
    </source>
</evidence>
<accession>A0A7G5BV65</accession>
<dbReference type="SUPFAM" id="SSF82171">
    <property type="entry name" value="DPP6 N-terminal domain-like"/>
    <property type="match status" value="1"/>
</dbReference>
<dbReference type="EMBL" id="CP041969">
    <property type="protein sequence ID" value="QMV40849.1"/>
    <property type="molecule type" value="Genomic_DNA"/>
</dbReference>
<protein>
    <recommendedName>
        <fullName evidence="3">TolB protein</fullName>
    </recommendedName>
</protein>
<dbReference type="AlphaFoldDB" id="A0A7G5BV65"/>
<dbReference type="PANTHER" id="PTHR36842:SF1">
    <property type="entry name" value="PROTEIN TOLB"/>
    <property type="match status" value="1"/>
</dbReference>
<dbReference type="KEGG" id="cchl:FPL14_06225"/>
<reference evidence="1 2" key="1">
    <citation type="submission" date="2019-07" db="EMBL/GenBank/DDBJ databases">
        <authorList>
            <person name="Kim J.K."/>
            <person name="Cheong H.-M."/>
            <person name="Choi Y."/>
            <person name="Hwang K.J."/>
            <person name="Lee S."/>
            <person name="Choi C."/>
        </authorList>
    </citation>
    <scope>NUCLEOTIDE SEQUENCE [LARGE SCALE GENOMIC DNA]</scope>
    <source>
        <strain evidence="1 2">KS 22</strain>
    </source>
</reference>
<evidence type="ECO:0008006" key="3">
    <source>
        <dbReference type="Google" id="ProtNLM"/>
    </source>
</evidence>
<organism evidence="1 2">
    <name type="scientific">Cohnella cholangitidis</name>
    <dbReference type="NCBI Taxonomy" id="2598458"/>
    <lineage>
        <taxon>Bacteria</taxon>
        <taxon>Bacillati</taxon>
        <taxon>Bacillota</taxon>
        <taxon>Bacilli</taxon>
        <taxon>Bacillales</taxon>
        <taxon>Paenibacillaceae</taxon>
        <taxon>Cohnella</taxon>
    </lineage>
</organism>
<keyword evidence="2" id="KW-1185">Reference proteome</keyword>
<proteinExistence type="predicted"/>
<evidence type="ECO:0000313" key="2">
    <source>
        <dbReference type="Proteomes" id="UP000515679"/>
    </source>
</evidence>
<name>A0A7G5BV65_9BACL</name>
<dbReference type="InterPro" id="IPR011042">
    <property type="entry name" value="6-blade_b-propeller_TolB-like"/>
</dbReference>
<dbReference type="PROSITE" id="PS51257">
    <property type="entry name" value="PROKAR_LIPOPROTEIN"/>
    <property type="match status" value="1"/>
</dbReference>
<dbReference type="Gene3D" id="2.120.10.30">
    <property type="entry name" value="TolB, C-terminal domain"/>
    <property type="match status" value="1"/>
</dbReference>
<dbReference type="PANTHER" id="PTHR36842">
    <property type="entry name" value="PROTEIN TOLB HOMOLOG"/>
    <property type="match status" value="1"/>
</dbReference>
<dbReference type="Proteomes" id="UP000515679">
    <property type="component" value="Chromosome"/>
</dbReference>
<dbReference type="RefSeq" id="WP_182302206.1">
    <property type="nucleotide sequence ID" value="NZ_CP041969.1"/>
</dbReference>